<dbReference type="SUPFAM" id="SSF52087">
    <property type="entry name" value="CRAL/TRIO domain"/>
    <property type="match status" value="1"/>
</dbReference>
<reference evidence="4 5" key="1">
    <citation type="journal article" date="2020" name="Elife">
        <title>Loss of centromere function drives karyotype evolution in closely related Malassezia species.</title>
        <authorList>
            <person name="Sankaranarayanan S.R."/>
            <person name="Ianiri G."/>
            <person name="Coelho M.A."/>
            <person name="Reza M.H."/>
            <person name="Thimmappa B.C."/>
            <person name="Ganguly P."/>
            <person name="Vadnala R.N."/>
            <person name="Sun S."/>
            <person name="Siddharthan R."/>
            <person name="Tellgren-Roth C."/>
            <person name="Dawson T.L."/>
            <person name="Heitman J."/>
            <person name="Sanyal K."/>
        </authorList>
    </citation>
    <scope>NUCLEOTIDE SEQUENCE [LARGE SCALE GENOMIC DNA]</scope>
    <source>
        <strain evidence="4">CBS14141</strain>
    </source>
</reference>
<evidence type="ECO:0000256" key="1">
    <source>
        <dbReference type="SAM" id="MobiDB-lite"/>
    </source>
</evidence>
<dbReference type="CDD" id="cd00170">
    <property type="entry name" value="SEC14"/>
    <property type="match status" value="1"/>
</dbReference>
<feature type="domain" description="CRAL-TRIO" evidence="2">
    <location>
        <begin position="159"/>
        <end position="329"/>
    </location>
</feature>
<dbReference type="PANTHER" id="PTHR45657:SF1">
    <property type="entry name" value="CRAL-TRIO DOMAIN-CONTAINING PROTEIN YKL091C-RELATED"/>
    <property type="match status" value="1"/>
</dbReference>
<evidence type="ECO:0000259" key="2">
    <source>
        <dbReference type="SMART" id="SM00516"/>
    </source>
</evidence>
<dbReference type="InterPro" id="IPR001251">
    <property type="entry name" value="CRAL-TRIO_dom"/>
</dbReference>
<organism evidence="4 5">
    <name type="scientific">Malassezia furfur</name>
    <name type="common">Pityriasis versicolor infection agent</name>
    <name type="synonym">Pityrosporum furfur</name>
    <dbReference type="NCBI Taxonomy" id="55194"/>
    <lineage>
        <taxon>Eukaryota</taxon>
        <taxon>Fungi</taxon>
        <taxon>Dikarya</taxon>
        <taxon>Basidiomycota</taxon>
        <taxon>Ustilaginomycotina</taxon>
        <taxon>Malasseziomycetes</taxon>
        <taxon>Malasseziales</taxon>
        <taxon>Malasseziaceae</taxon>
        <taxon>Malassezia</taxon>
    </lineage>
</organism>
<dbReference type="SUPFAM" id="SSF46938">
    <property type="entry name" value="CRAL/TRIO N-terminal domain"/>
    <property type="match status" value="1"/>
</dbReference>
<evidence type="ECO:0000313" key="5">
    <source>
        <dbReference type="Proteomes" id="UP000818624"/>
    </source>
</evidence>
<dbReference type="InterPro" id="IPR011074">
    <property type="entry name" value="CRAL/TRIO_N_dom"/>
</dbReference>
<dbReference type="InterPro" id="IPR051026">
    <property type="entry name" value="PI/PC_transfer"/>
</dbReference>
<dbReference type="PANTHER" id="PTHR45657">
    <property type="entry name" value="CRAL-TRIO DOMAIN-CONTAINING PROTEIN YKL091C-RELATED"/>
    <property type="match status" value="1"/>
</dbReference>
<evidence type="ECO:0008006" key="6">
    <source>
        <dbReference type="Google" id="ProtNLM"/>
    </source>
</evidence>
<gene>
    <name evidence="4" type="ORF">GLX27_002540</name>
</gene>
<dbReference type="Gene3D" id="1.10.8.20">
    <property type="entry name" value="N-terminal domain of phosphatidylinositol transfer protein sec14p"/>
    <property type="match status" value="1"/>
</dbReference>
<dbReference type="Pfam" id="PF03765">
    <property type="entry name" value="CRAL_TRIO_N"/>
    <property type="match status" value="1"/>
</dbReference>
<feature type="region of interest" description="Disordered" evidence="1">
    <location>
        <begin position="341"/>
        <end position="381"/>
    </location>
</feature>
<proteinExistence type="predicted"/>
<dbReference type="InterPro" id="IPR036273">
    <property type="entry name" value="CRAL/TRIO_N_dom_sf"/>
</dbReference>
<feature type="domain" description="CRAL/TRIO N-terminal" evidence="3">
    <location>
        <begin position="113"/>
        <end position="138"/>
    </location>
</feature>
<feature type="compositionally biased region" description="Basic and acidic residues" evidence="1">
    <location>
        <begin position="52"/>
        <end position="64"/>
    </location>
</feature>
<feature type="region of interest" description="Disordered" evidence="1">
    <location>
        <begin position="1"/>
        <end position="86"/>
    </location>
</feature>
<evidence type="ECO:0000259" key="3">
    <source>
        <dbReference type="SMART" id="SM01100"/>
    </source>
</evidence>
<protein>
    <recommendedName>
        <fullName evidence="6">Sec14 cytosolic factor</fullName>
    </recommendedName>
</protein>
<accession>A0ABY8EQK3</accession>
<dbReference type="EMBL" id="CP046235">
    <property type="protein sequence ID" value="WFD47876.1"/>
    <property type="molecule type" value="Genomic_DNA"/>
</dbReference>
<dbReference type="SMART" id="SM00516">
    <property type="entry name" value="SEC14"/>
    <property type="match status" value="1"/>
</dbReference>
<feature type="compositionally biased region" description="Low complexity" evidence="1">
    <location>
        <begin position="361"/>
        <end position="373"/>
    </location>
</feature>
<dbReference type="Gene3D" id="3.40.525.10">
    <property type="entry name" value="CRAL-TRIO lipid binding domain"/>
    <property type="match status" value="1"/>
</dbReference>
<dbReference type="InterPro" id="IPR036865">
    <property type="entry name" value="CRAL-TRIO_dom_sf"/>
</dbReference>
<dbReference type="SMART" id="SM01100">
    <property type="entry name" value="CRAL_TRIO_N"/>
    <property type="match status" value="1"/>
</dbReference>
<sequence>MPPFKSRSRQNSAVPDPDAPAMSNKPRKSVSNIFGSGASSSGSAQSLTVPAEGRKNKNSTDRSPRPSPEPDAFVPASGHPGNLSEEQHRAFHELEKALADANLISLENPPPHQYPQLLRFLRARNFDVNAARDMYANAEKWKESIELDKLYEEFEFEERDVVAKHGWRMYFHKTDRLGRPIFIQDLSNLEPDKVFTHTTPDRIVRNFAVTLEHAVRYKYHACTEKQGHLVDDNYMVLNVAGLGLGTFWSMKGQLQQLLSILDDNFPELSGHVQIINAPYLFTTVWSYIKGWLPAQTASKIDIAGSDYLPKVASYVDMEAWPKHLGGKCECCDTSESAMRPCETSDAGPWNTPTAADAACKTPTDTSDSAPAADDAPHTEKE</sequence>
<keyword evidence="5" id="KW-1185">Reference proteome</keyword>
<feature type="compositionally biased region" description="Low complexity" evidence="1">
    <location>
        <begin position="35"/>
        <end position="46"/>
    </location>
</feature>
<evidence type="ECO:0000313" key="4">
    <source>
        <dbReference type="EMBL" id="WFD47876.1"/>
    </source>
</evidence>
<name>A0ABY8EQK3_MALFU</name>
<dbReference type="Pfam" id="PF00650">
    <property type="entry name" value="CRAL_TRIO"/>
    <property type="match status" value="1"/>
</dbReference>
<dbReference type="Proteomes" id="UP000818624">
    <property type="component" value="Chromosome 2"/>
</dbReference>